<accession>A0ABV0KHC0</accession>
<gene>
    <name evidence="10 15" type="primary">miaA</name>
    <name evidence="15" type="ORF">NDI38_09355</name>
</gene>
<evidence type="ECO:0000256" key="12">
    <source>
        <dbReference type="RuleBase" id="RU003784"/>
    </source>
</evidence>
<comment type="subunit">
    <text evidence="10">Monomer.</text>
</comment>
<dbReference type="InterPro" id="IPR027417">
    <property type="entry name" value="P-loop_NTPase"/>
</dbReference>
<dbReference type="PANTHER" id="PTHR11088:SF60">
    <property type="entry name" value="TRNA DIMETHYLALLYLTRANSFERASE"/>
    <property type="match status" value="1"/>
</dbReference>
<comment type="caution">
    <text evidence="15">The sequence shown here is derived from an EMBL/GenBank/DDBJ whole genome shotgun (WGS) entry which is preliminary data.</text>
</comment>
<feature type="compositionally biased region" description="Polar residues" evidence="14">
    <location>
        <begin position="139"/>
        <end position="154"/>
    </location>
</feature>
<feature type="site" description="Interaction with substrate tRNA" evidence="10">
    <location>
        <position position="192"/>
    </location>
</feature>
<evidence type="ECO:0000256" key="2">
    <source>
        <dbReference type="ARBA" id="ARBA00003213"/>
    </source>
</evidence>
<keyword evidence="16" id="KW-1185">Reference proteome</keyword>
<keyword evidence="7 10" id="KW-0067">ATP-binding</keyword>
<dbReference type="PANTHER" id="PTHR11088">
    <property type="entry name" value="TRNA DIMETHYLALLYLTRANSFERASE"/>
    <property type="match status" value="1"/>
</dbReference>
<evidence type="ECO:0000256" key="4">
    <source>
        <dbReference type="ARBA" id="ARBA00022679"/>
    </source>
</evidence>
<dbReference type="InterPro" id="IPR018022">
    <property type="entry name" value="IPT"/>
</dbReference>
<evidence type="ECO:0000313" key="16">
    <source>
        <dbReference type="Proteomes" id="UP001476950"/>
    </source>
</evidence>
<evidence type="ECO:0000256" key="5">
    <source>
        <dbReference type="ARBA" id="ARBA00022694"/>
    </source>
</evidence>
<evidence type="ECO:0000256" key="6">
    <source>
        <dbReference type="ARBA" id="ARBA00022741"/>
    </source>
</evidence>
<evidence type="ECO:0000256" key="7">
    <source>
        <dbReference type="ARBA" id="ARBA00022840"/>
    </source>
</evidence>
<evidence type="ECO:0000256" key="3">
    <source>
        <dbReference type="ARBA" id="ARBA00005842"/>
    </source>
</evidence>
<dbReference type="Pfam" id="PF01715">
    <property type="entry name" value="IPPT"/>
    <property type="match status" value="2"/>
</dbReference>
<comment type="cofactor">
    <cofactor evidence="1 10">
        <name>Mg(2+)</name>
        <dbReference type="ChEBI" id="CHEBI:18420"/>
    </cofactor>
</comment>
<dbReference type="RefSeq" id="WP_190447296.1">
    <property type="nucleotide sequence ID" value="NZ_JAMPLM010000006.1"/>
</dbReference>
<dbReference type="NCBIfam" id="TIGR00174">
    <property type="entry name" value="miaA"/>
    <property type="match status" value="1"/>
</dbReference>
<feature type="binding site" evidence="10">
    <location>
        <begin position="33"/>
        <end position="38"/>
    </location>
    <ligand>
        <name>substrate</name>
    </ligand>
</feature>
<feature type="site" description="Interaction with substrate tRNA" evidence="10">
    <location>
        <position position="169"/>
    </location>
</feature>
<dbReference type="Gene3D" id="1.10.20.140">
    <property type="match status" value="1"/>
</dbReference>
<evidence type="ECO:0000256" key="14">
    <source>
        <dbReference type="SAM" id="MobiDB-lite"/>
    </source>
</evidence>
<dbReference type="SUPFAM" id="SSF52540">
    <property type="entry name" value="P-loop containing nucleoside triphosphate hydrolases"/>
    <property type="match status" value="2"/>
</dbReference>
<name>A0ABV0KHC0_9CYAN</name>
<feature type="region of interest" description="Disordered" evidence="14">
    <location>
        <begin position="113"/>
        <end position="154"/>
    </location>
</feature>
<proteinExistence type="inferred from homology"/>
<dbReference type="HAMAP" id="MF_00185">
    <property type="entry name" value="IPP_trans"/>
    <property type="match status" value="1"/>
</dbReference>
<dbReference type="Gene3D" id="3.40.50.300">
    <property type="entry name" value="P-loop containing nucleotide triphosphate hydrolases"/>
    <property type="match status" value="1"/>
</dbReference>
<protein>
    <recommendedName>
        <fullName evidence="10">tRNA dimethylallyltransferase</fullName>
        <ecNumber evidence="10">2.5.1.75</ecNumber>
    </recommendedName>
    <alternativeName>
        <fullName evidence="10">Dimethylallyl diphosphate:tRNA dimethylallyltransferase</fullName>
        <shortName evidence="10">DMAPP:tRNA dimethylallyltransferase</shortName>
        <shortName evidence="10">DMATase</shortName>
    </alternativeName>
    <alternativeName>
        <fullName evidence="10">Isopentenyl-diphosphate:tRNA isopentenyltransferase</fullName>
        <shortName evidence="10">IPP transferase</shortName>
        <shortName evidence="10">IPPT</shortName>
        <shortName evidence="10">IPTase</shortName>
    </alternativeName>
</protein>
<feature type="binding site" evidence="10">
    <location>
        <begin position="31"/>
        <end position="38"/>
    </location>
    <ligand>
        <name>ATP</name>
        <dbReference type="ChEBI" id="CHEBI:30616"/>
    </ligand>
</feature>
<comment type="function">
    <text evidence="2 10 12">Catalyzes the transfer of a dimethylallyl group onto the adenine at position 37 in tRNAs that read codons beginning with uridine, leading to the formation of N6-(dimethylallyl)adenosine (i(6)A).</text>
</comment>
<dbReference type="InterPro" id="IPR039657">
    <property type="entry name" value="Dimethylallyltransferase"/>
</dbReference>
<comment type="caution">
    <text evidence="10">Lacks conserved residue(s) required for the propagation of feature annotation.</text>
</comment>
<keyword evidence="8 10" id="KW-0460">Magnesium</keyword>
<evidence type="ECO:0000256" key="10">
    <source>
        <dbReference type="HAMAP-Rule" id="MF_00185"/>
    </source>
</evidence>
<evidence type="ECO:0000256" key="1">
    <source>
        <dbReference type="ARBA" id="ARBA00001946"/>
    </source>
</evidence>
<evidence type="ECO:0000256" key="13">
    <source>
        <dbReference type="RuleBase" id="RU003785"/>
    </source>
</evidence>
<keyword evidence="5 10" id="KW-0819">tRNA processing</keyword>
<evidence type="ECO:0000256" key="8">
    <source>
        <dbReference type="ARBA" id="ARBA00022842"/>
    </source>
</evidence>
<keyword evidence="6 10" id="KW-0547">Nucleotide-binding</keyword>
<sequence length="372" mass="40821">MDQPLLTVPLPTNSSLTESNTSVPYLIVVCGATATGKSGLAIALAKRLRETKRVDPVILSADSRQVYREFNIGTAKPSIAEQQQVPHYLIDICDPTETLTVAEYQEKAQALIEGGKAGGRRQKAEGKGGESGGAEVGSQNSETNSKLKTKTSPIPYSSLPNPSLLVGGTGLYIKAIVRGLKIPQVAPHMELRSQLQALGQLQLYAFLLQVDPDAAAKIHPNDRVRTLRALEVFYVTGCPLSAQQGEKPPTYPILQIGLDCESVEQSDHRIAQRTEEMVAAGFADEVQYLCQKYGAELPLLDTLGYAEFKQHLAGDLSLEEAKALTVLHTRQFAKRQRTWFRADPAIEWFDADSPALVEQVWQRVQEFLANRQ</sequence>
<comment type="similarity">
    <text evidence="3 10 13">Belongs to the IPP transferase family.</text>
</comment>
<evidence type="ECO:0000256" key="9">
    <source>
        <dbReference type="ARBA" id="ARBA00049563"/>
    </source>
</evidence>
<evidence type="ECO:0000256" key="11">
    <source>
        <dbReference type="RuleBase" id="RU003783"/>
    </source>
</evidence>
<dbReference type="Proteomes" id="UP001476950">
    <property type="component" value="Unassembled WGS sequence"/>
</dbReference>
<evidence type="ECO:0000313" key="15">
    <source>
        <dbReference type="EMBL" id="MEP1058643.1"/>
    </source>
</evidence>
<keyword evidence="4 10" id="KW-0808">Transferase</keyword>
<dbReference type="GO" id="GO:0052381">
    <property type="term" value="F:tRNA dimethylallyltransferase activity"/>
    <property type="evidence" value="ECO:0007669"/>
    <property type="project" value="UniProtKB-EC"/>
</dbReference>
<dbReference type="EMBL" id="JAMPLM010000006">
    <property type="protein sequence ID" value="MEP1058643.1"/>
    <property type="molecule type" value="Genomic_DNA"/>
</dbReference>
<organism evidence="15 16">
    <name type="scientific">Stenomitos frigidus AS-A4</name>
    <dbReference type="NCBI Taxonomy" id="2933935"/>
    <lineage>
        <taxon>Bacteria</taxon>
        <taxon>Bacillati</taxon>
        <taxon>Cyanobacteriota</taxon>
        <taxon>Cyanophyceae</taxon>
        <taxon>Leptolyngbyales</taxon>
        <taxon>Leptolyngbyaceae</taxon>
        <taxon>Stenomitos</taxon>
    </lineage>
</organism>
<reference evidence="15 16" key="1">
    <citation type="submission" date="2022-04" db="EMBL/GenBank/DDBJ databases">
        <title>Positive selection, recombination, and allopatry shape intraspecific diversity of widespread and dominant cyanobacteria.</title>
        <authorList>
            <person name="Wei J."/>
            <person name="Shu W."/>
            <person name="Hu C."/>
        </authorList>
    </citation>
    <scope>NUCLEOTIDE SEQUENCE [LARGE SCALE GENOMIC DNA]</scope>
    <source>
        <strain evidence="15 16">AS-A4</strain>
    </source>
</reference>
<feature type="region of interest" description="Interaction with substrate tRNA" evidence="10">
    <location>
        <begin position="62"/>
        <end position="65"/>
    </location>
</feature>
<dbReference type="EC" id="2.5.1.75" evidence="10"/>
<comment type="catalytic activity">
    <reaction evidence="9 10 11">
        <text>adenosine(37) in tRNA + dimethylallyl diphosphate = N(6)-dimethylallyladenosine(37) in tRNA + diphosphate</text>
        <dbReference type="Rhea" id="RHEA:26482"/>
        <dbReference type="Rhea" id="RHEA-COMP:10162"/>
        <dbReference type="Rhea" id="RHEA-COMP:10375"/>
        <dbReference type="ChEBI" id="CHEBI:33019"/>
        <dbReference type="ChEBI" id="CHEBI:57623"/>
        <dbReference type="ChEBI" id="CHEBI:74411"/>
        <dbReference type="ChEBI" id="CHEBI:74415"/>
        <dbReference type="EC" id="2.5.1.75"/>
    </reaction>
</comment>